<evidence type="ECO:0000256" key="1">
    <source>
        <dbReference type="RuleBase" id="RU003682"/>
    </source>
</evidence>
<dbReference type="Pfam" id="PF23169">
    <property type="entry name" value="HalD"/>
    <property type="match status" value="1"/>
</dbReference>
<protein>
    <submittedName>
        <fullName evidence="3">2OG-Fe(II) oxygenase</fullName>
    </submittedName>
</protein>
<organism evidence="3 4">
    <name type="scientific">Octadecabacter dasysiphoniae</name>
    <dbReference type="NCBI Taxonomy" id="2909341"/>
    <lineage>
        <taxon>Bacteria</taxon>
        <taxon>Pseudomonadati</taxon>
        <taxon>Pseudomonadota</taxon>
        <taxon>Alphaproteobacteria</taxon>
        <taxon>Rhodobacterales</taxon>
        <taxon>Roseobacteraceae</taxon>
        <taxon>Octadecabacter</taxon>
    </lineage>
</organism>
<proteinExistence type="inferred from homology"/>
<dbReference type="EMBL" id="JAKGAQ010000004">
    <property type="protein sequence ID" value="MCF2872512.1"/>
    <property type="molecule type" value="Genomic_DNA"/>
</dbReference>
<dbReference type="Gene3D" id="2.60.120.620">
    <property type="entry name" value="q2cbj1_9rhob like domain"/>
    <property type="match status" value="1"/>
</dbReference>
<evidence type="ECO:0000259" key="2">
    <source>
        <dbReference type="PROSITE" id="PS51471"/>
    </source>
</evidence>
<comment type="caution">
    <text evidence="3">The sequence shown here is derived from an EMBL/GenBank/DDBJ whole genome shotgun (WGS) entry which is preliminary data.</text>
</comment>
<evidence type="ECO:0000313" key="3">
    <source>
        <dbReference type="EMBL" id="MCF2872512.1"/>
    </source>
</evidence>
<dbReference type="InterPro" id="IPR005123">
    <property type="entry name" value="Oxoglu/Fe-dep_dioxygenase_dom"/>
</dbReference>
<reference evidence="3 4" key="1">
    <citation type="submission" date="2022-01" db="EMBL/GenBank/DDBJ databases">
        <title>Octadecabacter sp. nov., isolated from a marine alga.</title>
        <authorList>
            <person name="Jin M.S."/>
            <person name="Kim H.M."/>
            <person name="Han D.M."/>
            <person name="Jung J.J."/>
            <person name="Jeon C.O."/>
        </authorList>
    </citation>
    <scope>NUCLEOTIDE SEQUENCE [LARGE SCALE GENOMIC DNA]</scope>
    <source>
        <strain evidence="3 4">G9-8</strain>
    </source>
</reference>
<dbReference type="PROSITE" id="PS51471">
    <property type="entry name" value="FE2OG_OXY"/>
    <property type="match status" value="1"/>
</dbReference>
<keyword evidence="1" id="KW-0479">Metal-binding</keyword>
<dbReference type="RefSeq" id="WP_235226836.1">
    <property type="nucleotide sequence ID" value="NZ_JAKGAQ010000004.1"/>
</dbReference>
<comment type="similarity">
    <text evidence="1">Belongs to the iron/ascorbate-dependent oxidoreductase family.</text>
</comment>
<keyword evidence="1" id="KW-0560">Oxidoreductase</keyword>
<sequence length="267" mass="29165">MSDVFRSLFMKIADIINLDHYAMDAAFGAACAATLDADGVLVLPEFIRPDALAAMQAEAIAGQDSAYFCAQNHSVYLTPADPAFGPDHPANRQVESSKGCICDDMVGAASPLRTLYDDVGFRDFVKRTTGETQLHAYADPLSSINIHYAGRGQELGWHFDNSSFAITLLIQKPDAGSRFEYLRDLRDADAGEMNFDGVADLLDGRVAPRVLEMEPGTLVLFRGRNSIHRVSPNESDKMRMLAVLAYNAQAGVELSESARMTFYGRLG</sequence>
<keyword evidence="4" id="KW-1185">Reference proteome</keyword>
<feature type="domain" description="Fe2OG dioxygenase" evidence="2">
    <location>
        <begin position="140"/>
        <end position="248"/>
    </location>
</feature>
<accession>A0ABS9D0F0</accession>
<gene>
    <name evidence="3" type="ORF">L0664_15660</name>
</gene>
<name>A0ABS9D0F0_9RHOB</name>
<dbReference type="Proteomes" id="UP001200557">
    <property type="component" value="Unassembled WGS sequence"/>
</dbReference>
<dbReference type="SUPFAM" id="SSF51197">
    <property type="entry name" value="Clavaminate synthase-like"/>
    <property type="match status" value="1"/>
</dbReference>
<dbReference type="InterPro" id="IPR056470">
    <property type="entry name" value="BesD/HalB-like"/>
</dbReference>
<keyword evidence="1" id="KW-0408">Iron</keyword>
<evidence type="ECO:0000313" key="4">
    <source>
        <dbReference type="Proteomes" id="UP001200557"/>
    </source>
</evidence>